<evidence type="ECO:0000256" key="3">
    <source>
        <dbReference type="ARBA" id="ARBA00022679"/>
    </source>
</evidence>
<keyword evidence="5" id="KW-0438">Lignin biosynthesis</keyword>
<dbReference type="GeneID" id="111443843"/>
<evidence type="ECO:0000259" key="9">
    <source>
        <dbReference type="Pfam" id="PF00891"/>
    </source>
</evidence>
<dbReference type="GO" id="GO:0009809">
    <property type="term" value="P:lignin biosynthetic process"/>
    <property type="evidence" value="ECO:0007669"/>
    <property type="project" value="UniProtKB-KW"/>
</dbReference>
<dbReference type="InterPro" id="IPR029063">
    <property type="entry name" value="SAM-dependent_MTases_sf"/>
</dbReference>
<evidence type="ECO:0000313" key="12">
    <source>
        <dbReference type="RefSeq" id="XP_022937436.1"/>
    </source>
</evidence>
<evidence type="ECO:0000259" key="10">
    <source>
        <dbReference type="Pfam" id="PF08100"/>
    </source>
</evidence>
<dbReference type="InterPro" id="IPR036390">
    <property type="entry name" value="WH_DNA-bd_sf"/>
</dbReference>
<feature type="domain" description="O-methyltransferase C-terminal" evidence="9">
    <location>
        <begin position="145"/>
        <end position="352"/>
    </location>
</feature>
<comment type="pathway">
    <text evidence="1">Aromatic compound metabolism; phenylpropanoid biosynthesis.</text>
</comment>
<dbReference type="GO" id="GO:0047763">
    <property type="term" value="F:caffeate O-methyltransferase activity"/>
    <property type="evidence" value="ECO:0007669"/>
    <property type="project" value="UniProtKB-EC"/>
</dbReference>
<comment type="function">
    <text evidence="7">Catalyzes the conversion of caffeic acid to ferulic acid and of 5-hydroxyferulic acid to sinapic acid. The resulting products may subsequently be converted to the corresponding alcohols that are incorporated into lignins.</text>
</comment>
<feature type="active site" description="Proton acceptor" evidence="8">
    <location>
        <position position="276"/>
    </location>
</feature>
<dbReference type="EC" id="2.1.1.68" evidence="6"/>
<dbReference type="InterPro" id="IPR012967">
    <property type="entry name" value="COMT_dimerisation"/>
</dbReference>
<keyword evidence="11" id="KW-1185">Reference proteome</keyword>
<dbReference type="GO" id="GO:0046983">
    <property type="term" value="F:protein dimerization activity"/>
    <property type="evidence" value="ECO:0007669"/>
    <property type="project" value="InterPro"/>
</dbReference>
<sequence length="370" mass="40737">MGSTAEEQSTIASSISDDDQQHQHFAYAMQLVTSSVLPMTLQAAFELGLFEILAKAGNGAELSPTEITAKITTSNPDAASMIDRILRLLATHSVVGCSVIIDENGNQQRLYSLTPVAKYFVLDEDGVSLGALLSMIQDKVFLESWSELKNAVIEGGIPFNRTHGGVHAFEYPRLDQRFNQVFNNGMINHTTMVIKVVVESYNGFANLKQLVDVGGGLGVTLKIITSAYPSIKGINFDLPHVIEDAPFYPAGVEHVGGDMFEKVPKGDAIFMKWILHDWSDEHCVKLLKNCYLSIPDDGKVIVMEGVVPTVPETTAAEKAISQGDLLMMTQNPGGKERSRDEFKALATKAGFKHIKFIYFLCNFWIIEFLK</sequence>
<feature type="domain" description="O-methyltransferase dimerisation" evidence="10">
    <location>
        <begin position="29"/>
        <end position="121"/>
    </location>
</feature>
<proteinExistence type="predicted"/>
<reference evidence="12" key="1">
    <citation type="submission" date="2025-08" db="UniProtKB">
        <authorList>
            <consortium name="RefSeq"/>
        </authorList>
    </citation>
    <scope>IDENTIFICATION</scope>
    <source>
        <tissue evidence="12">Young leaves</tissue>
    </source>
</reference>
<evidence type="ECO:0000256" key="7">
    <source>
        <dbReference type="ARBA" id="ARBA00045231"/>
    </source>
</evidence>
<dbReference type="InterPro" id="IPR001077">
    <property type="entry name" value="COMT_C"/>
</dbReference>
<dbReference type="FunFam" id="3.40.50.150:FF:000061">
    <property type="entry name" value="Caffeic acid O-methyltransferase"/>
    <property type="match status" value="1"/>
</dbReference>
<dbReference type="RefSeq" id="XP_022937436.1">
    <property type="nucleotide sequence ID" value="XM_023081668.1"/>
</dbReference>
<name>A0A6J1FAC2_CUCMO</name>
<dbReference type="KEGG" id="cmos:111443843"/>
<evidence type="ECO:0000256" key="4">
    <source>
        <dbReference type="ARBA" id="ARBA00022691"/>
    </source>
</evidence>
<accession>A0A6J1FAC2</accession>
<evidence type="ECO:0000256" key="2">
    <source>
        <dbReference type="ARBA" id="ARBA00022603"/>
    </source>
</evidence>
<dbReference type="SUPFAM" id="SSF53335">
    <property type="entry name" value="S-adenosyl-L-methionine-dependent methyltransferases"/>
    <property type="match status" value="1"/>
</dbReference>
<dbReference type="GO" id="GO:0032259">
    <property type="term" value="P:methylation"/>
    <property type="evidence" value="ECO:0007669"/>
    <property type="project" value="UniProtKB-KW"/>
</dbReference>
<dbReference type="Gene3D" id="1.10.10.10">
    <property type="entry name" value="Winged helix-like DNA-binding domain superfamily/Winged helix DNA-binding domain"/>
    <property type="match status" value="1"/>
</dbReference>
<evidence type="ECO:0000256" key="6">
    <source>
        <dbReference type="ARBA" id="ARBA00039011"/>
    </source>
</evidence>
<dbReference type="Pfam" id="PF08100">
    <property type="entry name" value="Dimerisation"/>
    <property type="match status" value="1"/>
</dbReference>
<dbReference type="InterPro" id="IPR036388">
    <property type="entry name" value="WH-like_DNA-bd_sf"/>
</dbReference>
<protein>
    <recommendedName>
        <fullName evidence="6">caffeate O-methyltransferase</fullName>
        <ecNumber evidence="6">2.1.1.68</ecNumber>
    </recommendedName>
</protein>
<dbReference type="PANTHER" id="PTHR11746">
    <property type="entry name" value="O-METHYLTRANSFERASE"/>
    <property type="match status" value="1"/>
</dbReference>
<keyword evidence="2" id="KW-0489">Methyltransferase</keyword>
<dbReference type="Proteomes" id="UP000504609">
    <property type="component" value="Unplaced"/>
</dbReference>
<evidence type="ECO:0000256" key="8">
    <source>
        <dbReference type="PIRSR" id="PIRSR005739-1"/>
    </source>
</evidence>
<dbReference type="PROSITE" id="PS51683">
    <property type="entry name" value="SAM_OMT_II"/>
    <property type="match status" value="1"/>
</dbReference>
<dbReference type="SUPFAM" id="SSF46785">
    <property type="entry name" value="Winged helix' DNA-binding domain"/>
    <property type="match status" value="1"/>
</dbReference>
<evidence type="ECO:0000256" key="5">
    <source>
        <dbReference type="ARBA" id="ARBA00022733"/>
    </source>
</evidence>
<organism evidence="11 12">
    <name type="scientific">Cucurbita moschata</name>
    <name type="common">Winter crookneck squash</name>
    <name type="synonym">Cucurbita pepo var. moschata</name>
    <dbReference type="NCBI Taxonomy" id="3662"/>
    <lineage>
        <taxon>Eukaryota</taxon>
        <taxon>Viridiplantae</taxon>
        <taxon>Streptophyta</taxon>
        <taxon>Embryophyta</taxon>
        <taxon>Tracheophyta</taxon>
        <taxon>Spermatophyta</taxon>
        <taxon>Magnoliopsida</taxon>
        <taxon>eudicotyledons</taxon>
        <taxon>Gunneridae</taxon>
        <taxon>Pentapetalae</taxon>
        <taxon>rosids</taxon>
        <taxon>fabids</taxon>
        <taxon>Cucurbitales</taxon>
        <taxon>Cucurbitaceae</taxon>
        <taxon>Cucurbiteae</taxon>
        <taxon>Cucurbita</taxon>
    </lineage>
</organism>
<dbReference type="Gene3D" id="3.40.50.150">
    <property type="entry name" value="Vaccinia Virus protein VP39"/>
    <property type="match status" value="1"/>
</dbReference>
<dbReference type="FunFam" id="1.10.10.10:FF:000357">
    <property type="entry name" value="Caffeic acid 3-O-methyltransferase"/>
    <property type="match status" value="1"/>
</dbReference>
<keyword evidence="3" id="KW-0808">Transferase</keyword>
<evidence type="ECO:0000313" key="11">
    <source>
        <dbReference type="Proteomes" id="UP000504609"/>
    </source>
</evidence>
<gene>
    <name evidence="12" type="primary">LOC111443843</name>
</gene>
<dbReference type="InterPro" id="IPR016461">
    <property type="entry name" value="COMT-like"/>
</dbReference>
<dbReference type="PIRSF" id="PIRSF005739">
    <property type="entry name" value="O-mtase"/>
    <property type="match status" value="1"/>
</dbReference>
<keyword evidence="4" id="KW-0949">S-adenosyl-L-methionine</keyword>
<dbReference type="AlphaFoldDB" id="A0A6J1FAC2"/>
<dbReference type="Pfam" id="PF00891">
    <property type="entry name" value="Methyltransf_2"/>
    <property type="match status" value="1"/>
</dbReference>
<evidence type="ECO:0000256" key="1">
    <source>
        <dbReference type="ARBA" id="ARBA00004928"/>
    </source>
</evidence>